<keyword evidence="3" id="KW-1185">Reference proteome</keyword>
<name>A0A6A5W0Q5_9PLEO</name>
<feature type="signal peptide" evidence="1">
    <location>
        <begin position="1"/>
        <end position="27"/>
    </location>
</feature>
<accession>A0A6A5W0Q5</accession>
<dbReference type="EMBL" id="ML977642">
    <property type="protein sequence ID" value="KAF1995280.1"/>
    <property type="molecule type" value="Genomic_DNA"/>
</dbReference>
<gene>
    <name evidence="2" type="ORF">P154DRAFT_526480</name>
</gene>
<evidence type="ECO:0000313" key="2">
    <source>
        <dbReference type="EMBL" id="KAF1995280.1"/>
    </source>
</evidence>
<dbReference type="AlphaFoldDB" id="A0A6A5W0Q5"/>
<dbReference type="PANTHER" id="PTHR42030:SF1">
    <property type="entry name" value="DRBM DOMAIN-CONTAINING PROTEIN"/>
    <property type="match status" value="1"/>
</dbReference>
<organism evidence="2 3">
    <name type="scientific">Amniculicola lignicola CBS 123094</name>
    <dbReference type="NCBI Taxonomy" id="1392246"/>
    <lineage>
        <taxon>Eukaryota</taxon>
        <taxon>Fungi</taxon>
        <taxon>Dikarya</taxon>
        <taxon>Ascomycota</taxon>
        <taxon>Pezizomycotina</taxon>
        <taxon>Dothideomycetes</taxon>
        <taxon>Pleosporomycetidae</taxon>
        <taxon>Pleosporales</taxon>
        <taxon>Amniculicolaceae</taxon>
        <taxon>Amniculicola</taxon>
    </lineage>
</organism>
<dbReference type="Proteomes" id="UP000799779">
    <property type="component" value="Unassembled WGS sequence"/>
</dbReference>
<protein>
    <recommendedName>
        <fullName evidence="4">DRBM domain-containing protein</fullName>
    </recommendedName>
</protein>
<reference evidence="2" key="1">
    <citation type="journal article" date="2020" name="Stud. Mycol.">
        <title>101 Dothideomycetes genomes: a test case for predicting lifestyles and emergence of pathogens.</title>
        <authorList>
            <person name="Haridas S."/>
            <person name="Albert R."/>
            <person name="Binder M."/>
            <person name="Bloem J."/>
            <person name="Labutti K."/>
            <person name="Salamov A."/>
            <person name="Andreopoulos B."/>
            <person name="Baker S."/>
            <person name="Barry K."/>
            <person name="Bills G."/>
            <person name="Bluhm B."/>
            <person name="Cannon C."/>
            <person name="Castanera R."/>
            <person name="Culley D."/>
            <person name="Daum C."/>
            <person name="Ezra D."/>
            <person name="Gonzalez J."/>
            <person name="Henrissat B."/>
            <person name="Kuo A."/>
            <person name="Liang C."/>
            <person name="Lipzen A."/>
            <person name="Lutzoni F."/>
            <person name="Magnuson J."/>
            <person name="Mondo S."/>
            <person name="Nolan M."/>
            <person name="Ohm R."/>
            <person name="Pangilinan J."/>
            <person name="Park H.-J."/>
            <person name="Ramirez L."/>
            <person name="Alfaro M."/>
            <person name="Sun H."/>
            <person name="Tritt A."/>
            <person name="Yoshinaga Y."/>
            <person name="Zwiers L.-H."/>
            <person name="Turgeon B."/>
            <person name="Goodwin S."/>
            <person name="Spatafora J."/>
            <person name="Crous P."/>
            <person name="Grigoriev I."/>
        </authorList>
    </citation>
    <scope>NUCLEOTIDE SEQUENCE</scope>
    <source>
        <strain evidence="2">CBS 123094</strain>
    </source>
</reference>
<dbReference type="PANTHER" id="PTHR42030">
    <property type="entry name" value="DRBM DOMAIN-CONTAINING PROTEIN"/>
    <property type="match status" value="1"/>
</dbReference>
<dbReference type="SUPFAM" id="SSF54768">
    <property type="entry name" value="dsRNA-binding domain-like"/>
    <property type="match status" value="1"/>
</dbReference>
<evidence type="ECO:0000256" key="1">
    <source>
        <dbReference type="SAM" id="SignalP"/>
    </source>
</evidence>
<feature type="chain" id="PRO_5025620058" description="DRBM domain-containing protein" evidence="1">
    <location>
        <begin position="28"/>
        <end position="114"/>
    </location>
</feature>
<keyword evidence="1" id="KW-0732">Signal</keyword>
<sequence length="114" mass="13044">MAARESWTARLRGVYITICMLVHWCQAKLLSSDYCDAVHCPSPFYQPVSDRRGGRTAWSIVCQVNGRNYPARYWYDSAREDQAREDAAEVALRTLTQTLNTTAEPMPATYYART</sequence>
<proteinExistence type="predicted"/>
<dbReference type="Gene3D" id="3.30.160.20">
    <property type="match status" value="1"/>
</dbReference>
<dbReference type="OrthoDB" id="5418749at2759"/>
<evidence type="ECO:0000313" key="3">
    <source>
        <dbReference type="Proteomes" id="UP000799779"/>
    </source>
</evidence>
<evidence type="ECO:0008006" key="4">
    <source>
        <dbReference type="Google" id="ProtNLM"/>
    </source>
</evidence>